<dbReference type="WBParaSite" id="BXY_0925400.1">
    <property type="protein sequence ID" value="BXY_0925400.1"/>
    <property type="gene ID" value="BXY_0925400"/>
</dbReference>
<reference evidence="3" key="1">
    <citation type="submission" date="2016-11" db="UniProtKB">
        <authorList>
            <consortium name="WormBaseParasite"/>
        </authorList>
    </citation>
    <scope>IDENTIFICATION</scope>
</reference>
<dbReference type="Proteomes" id="UP000095284">
    <property type="component" value="Unplaced"/>
</dbReference>
<evidence type="ECO:0000256" key="1">
    <source>
        <dbReference type="SAM" id="MobiDB-lite"/>
    </source>
</evidence>
<evidence type="ECO:0000313" key="2">
    <source>
        <dbReference type="Proteomes" id="UP000095284"/>
    </source>
</evidence>
<evidence type="ECO:0000313" key="3">
    <source>
        <dbReference type="WBParaSite" id="BXY_0925400.1"/>
    </source>
</evidence>
<protein>
    <submittedName>
        <fullName evidence="3">Uncharacterized protein</fullName>
    </submittedName>
</protein>
<feature type="region of interest" description="Disordered" evidence="1">
    <location>
        <begin position="1"/>
        <end position="34"/>
    </location>
</feature>
<organism evidence="2 3">
    <name type="scientific">Bursaphelenchus xylophilus</name>
    <name type="common">Pinewood nematode worm</name>
    <name type="synonym">Aphelenchoides xylophilus</name>
    <dbReference type="NCBI Taxonomy" id="6326"/>
    <lineage>
        <taxon>Eukaryota</taxon>
        <taxon>Metazoa</taxon>
        <taxon>Ecdysozoa</taxon>
        <taxon>Nematoda</taxon>
        <taxon>Chromadorea</taxon>
        <taxon>Rhabditida</taxon>
        <taxon>Tylenchina</taxon>
        <taxon>Tylenchomorpha</taxon>
        <taxon>Aphelenchoidea</taxon>
        <taxon>Aphelenchoididae</taxon>
        <taxon>Bursaphelenchus</taxon>
    </lineage>
</organism>
<proteinExistence type="predicted"/>
<dbReference type="AlphaFoldDB" id="A0A1I7S8B1"/>
<name>A0A1I7S8B1_BURXY</name>
<accession>A0A1I7S8B1</accession>
<sequence>MLADFQTEIATAPEPALGSGSGSEPGARAGAGNFGEPGFGAGSLFKFCTEPRAGAGAANLASAPALGAKSRSRSRNFDRGNLCFQACRSSVVLQAARKIEDFFGSPSTSCFAKSLE</sequence>